<name>A0A6G1GI43_9PEZI</name>
<dbReference type="EMBL" id="ML977246">
    <property type="protein sequence ID" value="KAF1980608.1"/>
    <property type="molecule type" value="Genomic_DNA"/>
</dbReference>
<dbReference type="EMBL" id="ML977247">
    <property type="protein sequence ID" value="KAF1980606.1"/>
    <property type="molecule type" value="Genomic_DNA"/>
</dbReference>
<evidence type="ECO:0000313" key="3">
    <source>
        <dbReference type="EMBL" id="KAF1980608.1"/>
    </source>
</evidence>
<feature type="region of interest" description="Disordered" evidence="1">
    <location>
        <begin position="96"/>
        <end position="119"/>
    </location>
</feature>
<dbReference type="AlphaFoldDB" id="A0A6G1GI43"/>
<reference evidence="2" key="1">
    <citation type="journal article" date="2020" name="Stud. Mycol.">
        <title>101 Dothideomycetes genomes: a test case for predicting lifestyles and emergence of pathogens.</title>
        <authorList>
            <person name="Haridas S."/>
            <person name="Albert R."/>
            <person name="Binder M."/>
            <person name="Bloem J."/>
            <person name="Labutti K."/>
            <person name="Salamov A."/>
            <person name="Andreopoulos B."/>
            <person name="Baker S."/>
            <person name="Barry K."/>
            <person name="Bills G."/>
            <person name="Bluhm B."/>
            <person name="Cannon C."/>
            <person name="Castanera R."/>
            <person name="Culley D."/>
            <person name="Daum C."/>
            <person name="Ezra D."/>
            <person name="Gonzalez J."/>
            <person name="Henrissat B."/>
            <person name="Kuo A."/>
            <person name="Liang C."/>
            <person name="Lipzen A."/>
            <person name="Lutzoni F."/>
            <person name="Magnuson J."/>
            <person name="Mondo S."/>
            <person name="Nolan M."/>
            <person name="Ohm R."/>
            <person name="Pangilinan J."/>
            <person name="Park H.-J."/>
            <person name="Ramirez L."/>
            <person name="Alfaro M."/>
            <person name="Sun H."/>
            <person name="Tritt A."/>
            <person name="Yoshinaga Y."/>
            <person name="Zwiers L.-H."/>
            <person name="Turgeon B."/>
            <person name="Goodwin S."/>
            <person name="Spatafora J."/>
            <person name="Crous P."/>
            <person name="Grigoriev I."/>
        </authorList>
    </citation>
    <scope>NUCLEOTIDE SEQUENCE</scope>
    <source>
        <strain evidence="2">CBS 113979</strain>
    </source>
</reference>
<gene>
    <name evidence="3" type="ORF">K402DRAFT_399266</name>
    <name evidence="2" type="ORF">K402DRAFT_399267</name>
</gene>
<organism evidence="2 4">
    <name type="scientific">Aulographum hederae CBS 113979</name>
    <dbReference type="NCBI Taxonomy" id="1176131"/>
    <lineage>
        <taxon>Eukaryota</taxon>
        <taxon>Fungi</taxon>
        <taxon>Dikarya</taxon>
        <taxon>Ascomycota</taxon>
        <taxon>Pezizomycotina</taxon>
        <taxon>Dothideomycetes</taxon>
        <taxon>Pleosporomycetidae</taxon>
        <taxon>Aulographales</taxon>
        <taxon>Aulographaceae</taxon>
    </lineage>
</organism>
<evidence type="ECO:0000313" key="2">
    <source>
        <dbReference type="EMBL" id="KAF1980606.1"/>
    </source>
</evidence>
<dbReference type="Proteomes" id="UP000800041">
    <property type="component" value="Unassembled WGS sequence"/>
</dbReference>
<proteinExistence type="predicted"/>
<feature type="region of interest" description="Disordered" evidence="1">
    <location>
        <begin position="21"/>
        <end position="53"/>
    </location>
</feature>
<sequence>MDSEADSSFANLSLEDSAVTEVTFSSRNTRSTSANATRAHCRPPQPGEPEKKGKNRLFYCKYCTETYACQASNTFRSHLAKHHNLIVEEEPRAIVKSTTEQKSSEKCLIKRLSPKHLSR</sequence>
<evidence type="ECO:0000256" key="1">
    <source>
        <dbReference type="SAM" id="MobiDB-lite"/>
    </source>
</evidence>
<dbReference type="OrthoDB" id="3955068at2759"/>
<protein>
    <submittedName>
        <fullName evidence="2">Uncharacterized protein</fullName>
    </submittedName>
</protein>
<accession>A0A6G1GI43</accession>
<evidence type="ECO:0000313" key="4">
    <source>
        <dbReference type="Proteomes" id="UP000800041"/>
    </source>
</evidence>
<feature type="compositionally biased region" description="Polar residues" evidence="1">
    <location>
        <begin position="21"/>
        <end position="36"/>
    </location>
</feature>
<keyword evidence="4" id="KW-1185">Reference proteome</keyword>